<dbReference type="InterPro" id="IPR009734">
    <property type="entry name" value="Myoviridae_GpU"/>
</dbReference>
<dbReference type="AlphaFoldDB" id="A0A510KDD4"/>
<gene>
    <name evidence="2" type="ORF">JMUB3934_0988</name>
</gene>
<keyword evidence="1" id="KW-0175">Coiled coil</keyword>
<sequence length="263" mass="30255">MIGSLGDVVFEVSDKKIFSINNAINRTYKSKISEHTAIYGPGMLRHQGRELTEVTFGITLISSLIHETTPSEELDKIKTMWEFGEYGYLTLGGQTFGAFPFLVTNINEKDSYFNRETSEFDYINLELTLKEYIDDPKKYNQVIEQLKVQKKEQEKLTEAEAENVEVEQKTKLQEFSEKVKDKVDSTLEKVDKAIQIAENKKNEILSQLEKIKKDAKIDELMNLVRAGTIAASKVNEMIDYAKNFSETDRRILMNFLRNQIGGR</sequence>
<protein>
    <submittedName>
        <fullName evidence="2">Uncharacterized protein</fullName>
    </submittedName>
</protein>
<dbReference type="EMBL" id="AP019835">
    <property type="protein sequence ID" value="BBM49692.1"/>
    <property type="molecule type" value="Genomic_DNA"/>
</dbReference>
<evidence type="ECO:0000313" key="2">
    <source>
        <dbReference type="EMBL" id="BBM49692.1"/>
    </source>
</evidence>
<dbReference type="RefSeq" id="WP_146964205.1">
    <property type="nucleotide sequence ID" value="NZ_AP019835.1"/>
</dbReference>
<accession>A0A510KDD4</accession>
<evidence type="ECO:0000256" key="1">
    <source>
        <dbReference type="SAM" id="Coils"/>
    </source>
</evidence>
<dbReference type="Proteomes" id="UP000321501">
    <property type="component" value="Chromosome"/>
</dbReference>
<proteinExistence type="predicted"/>
<organism evidence="2 3">
    <name type="scientific">Leptotrichia wadei</name>
    <dbReference type="NCBI Taxonomy" id="157687"/>
    <lineage>
        <taxon>Bacteria</taxon>
        <taxon>Fusobacteriati</taxon>
        <taxon>Fusobacteriota</taxon>
        <taxon>Fusobacteriia</taxon>
        <taxon>Fusobacteriales</taxon>
        <taxon>Leptotrichiaceae</taxon>
        <taxon>Leptotrichia</taxon>
    </lineage>
</organism>
<reference evidence="2 3" key="1">
    <citation type="submission" date="2019-07" db="EMBL/GenBank/DDBJ databases">
        <title>Complete Genome Sequence of Leptotrichia wadei Strain JMUB3934.</title>
        <authorList>
            <person name="Watanabe S."/>
            <person name="Cui L."/>
        </authorList>
    </citation>
    <scope>NUCLEOTIDE SEQUENCE [LARGE SCALE GENOMIC DNA]</scope>
    <source>
        <strain evidence="2 3">JMUB3934</strain>
    </source>
</reference>
<evidence type="ECO:0000313" key="3">
    <source>
        <dbReference type="Proteomes" id="UP000321501"/>
    </source>
</evidence>
<name>A0A510KDD4_9FUSO</name>
<dbReference type="Pfam" id="PF06995">
    <property type="entry name" value="Phage_P2_GpU"/>
    <property type="match status" value="1"/>
</dbReference>
<feature type="coiled-coil region" evidence="1">
    <location>
        <begin position="139"/>
        <end position="214"/>
    </location>
</feature>